<name>A0A0V1AUW1_TRISP</name>
<reference evidence="1 2" key="1">
    <citation type="submission" date="2015-01" db="EMBL/GenBank/DDBJ databases">
        <title>Evolution of Trichinella species and genotypes.</title>
        <authorList>
            <person name="Korhonen P.K."/>
            <person name="Edoardo P."/>
            <person name="Giuseppe L.R."/>
            <person name="Gasser R.B."/>
        </authorList>
    </citation>
    <scope>NUCLEOTIDE SEQUENCE [LARGE SCALE GENOMIC DNA]</scope>
    <source>
        <strain evidence="1">ISS3</strain>
    </source>
</reference>
<dbReference type="Proteomes" id="UP000054776">
    <property type="component" value="Unassembled WGS sequence"/>
</dbReference>
<protein>
    <submittedName>
        <fullName evidence="1">Uncharacterized protein</fullName>
    </submittedName>
</protein>
<proteinExistence type="predicted"/>
<keyword evidence="2" id="KW-1185">Reference proteome</keyword>
<dbReference type="AlphaFoldDB" id="A0A0V1AUW1"/>
<sequence>MFNTSTQSTSVILVGAARCPMIQLATTVASRLLISARLSGRSLRLLHPSLNAALGLMYCSRRLVSRRFFNCWPPCRHLLISSFHLLGQLNCLFKCHIRLQK</sequence>
<dbReference type="EMBL" id="JYDH01000203">
    <property type="protein sequence ID" value="KRY28477.1"/>
    <property type="molecule type" value="Genomic_DNA"/>
</dbReference>
<accession>A0A0V1AUW1</accession>
<gene>
    <name evidence="1" type="ORF">T01_10189</name>
</gene>
<organism evidence="1 2">
    <name type="scientific">Trichinella spiralis</name>
    <name type="common">Trichina worm</name>
    <dbReference type="NCBI Taxonomy" id="6334"/>
    <lineage>
        <taxon>Eukaryota</taxon>
        <taxon>Metazoa</taxon>
        <taxon>Ecdysozoa</taxon>
        <taxon>Nematoda</taxon>
        <taxon>Enoplea</taxon>
        <taxon>Dorylaimia</taxon>
        <taxon>Trichinellida</taxon>
        <taxon>Trichinellidae</taxon>
        <taxon>Trichinella</taxon>
    </lineage>
</organism>
<evidence type="ECO:0000313" key="2">
    <source>
        <dbReference type="Proteomes" id="UP000054776"/>
    </source>
</evidence>
<comment type="caution">
    <text evidence="1">The sequence shown here is derived from an EMBL/GenBank/DDBJ whole genome shotgun (WGS) entry which is preliminary data.</text>
</comment>
<dbReference type="InParanoid" id="A0A0V1AUW1"/>
<evidence type="ECO:0000313" key="1">
    <source>
        <dbReference type="EMBL" id="KRY28477.1"/>
    </source>
</evidence>